<reference evidence="1 2" key="1">
    <citation type="submission" date="2018-06" db="EMBL/GenBank/DDBJ databases">
        <authorList>
            <consortium name="Pathogen Informatics"/>
            <person name="Doyle S."/>
        </authorList>
    </citation>
    <scope>NUCLEOTIDE SEQUENCE [LARGE SCALE GENOMIC DNA]</scope>
    <source>
        <strain evidence="1 2">NCTC13296</strain>
    </source>
</reference>
<keyword evidence="2" id="KW-1185">Reference proteome</keyword>
<evidence type="ECO:0000313" key="2">
    <source>
        <dbReference type="Proteomes" id="UP000254569"/>
    </source>
</evidence>
<accession>A0A379LVC8</accession>
<dbReference type="Proteomes" id="UP000254569">
    <property type="component" value="Unassembled WGS sequence"/>
</dbReference>
<proteinExistence type="predicted"/>
<organism evidence="1 2">
    <name type="scientific">Rhodococcus gordoniae</name>
    <dbReference type="NCBI Taxonomy" id="223392"/>
    <lineage>
        <taxon>Bacteria</taxon>
        <taxon>Bacillati</taxon>
        <taxon>Actinomycetota</taxon>
        <taxon>Actinomycetes</taxon>
        <taxon>Mycobacteriales</taxon>
        <taxon>Nocardiaceae</taxon>
        <taxon>Rhodococcus</taxon>
    </lineage>
</organism>
<name>A0A379LVC8_9NOCA</name>
<gene>
    <name evidence="1" type="ORF">NCTC13296_00847</name>
</gene>
<evidence type="ECO:0000313" key="1">
    <source>
        <dbReference type="EMBL" id="SUE14014.1"/>
    </source>
</evidence>
<dbReference type="AlphaFoldDB" id="A0A379LVC8"/>
<dbReference type="EMBL" id="UGVI01000001">
    <property type="protein sequence ID" value="SUE14014.1"/>
    <property type="molecule type" value="Genomic_DNA"/>
</dbReference>
<protein>
    <submittedName>
        <fullName evidence="1">Uncharacterized protein</fullName>
    </submittedName>
</protein>
<sequence length="54" mass="6270">MYGVEGRPMNLRAARTTERLIGIARKNESYDKMVAEITTRIDETPYRKVRARKG</sequence>